<keyword evidence="6 7" id="KW-0234">DNA repair</keyword>
<protein>
    <recommendedName>
        <fullName evidence="7">Probable endonuclease 4</fullName>
        <ecNumber evidence="7">3.1.21.2</ecNumber>
    </recommendedName>
    <alternativeName>
        <fullName evidence="7">Endodeoxyribonuclease IV</fullName>
    </alternativeName>
    <alternativeName>
        <fullName evidence="7">Endonuclease IV</fullName>
    </alternativeName>
</protein>
<dbReference type="InterPro" id="IPR013022">
    <property type="entry name" value="Xyl_isomerase-like_TIM-brl"/>
</dbReference>
<dbReference type="SMART" id="SM00518">
    <property type="entry name" value="AP2Ec"/>
    <property type="match status" value="1"/>
</dbReference>
<comment type="caution">
    <text evidence="9">The sequence shown here is derived from an EMBL/GenBank/DDBJ whole genome shotgun (WGS) entry which is preliminary data.</text>
</comment>
<gene>
    <name evidence="7" type="primary">nfo</name>
    <name evidence="9" type="ORF">CSA56_15685</name>
</gene>
<dbReference type="InterPro" id="IPR001719">
    <property type="entry name" value="AP_endonuc_2"/>
</dbReference>
<dbReference type="HAMAP" id="MF_00152">
    <property type="entry name" value="Nfo"/>
    <property type="match status" value="1"/>
</dbReference>
<sequence length="287" mass="32370">MLIGSHVSISGGLYKAIALGGKIGCTAIQIFTKNANRWKAKPLQDHDIIRFQEAWKDSEIKTVITHDSYLINLGTPKDELWHKSQDAFKTELERCEQLGIPYLVMHPGAHVGSGERTGLQRVAEAFDSIHRETEEFAVKTLIETTAGQGTSLGYRFEQIARILELVQKPERLGVCLDTCHIFAAGYELRTEAGYQKTMADFDRILGLDQLQAIHLNDSMKALGSRVDRHQEIGKGEIGLDGFRWIMNDFRLQGIPMILETPKGDDPIVSDRKNLRIVRSLIRKRSEM</sequence>
<dbReference type="SUPFAM" id="SSF51658">
    <property type="entry name" value="Xylose isomerase-like"/>
    <property type="match status" value="1"/>
</dbReference>
<evidence type="ECO:0000256" key="4">
    <source>
        <dbReference type="ARBA" id="ARBA00022801"/>
    </source>
</evidence>
<evidence type="ECO:0000256" key="2">
    <source>
        <dbReference type="ARBA" id="ARBA00022723"/>
    </source>
</evidence>
<dbReference type="FunFam" id="3.20.20.150:FF:000001">
    <property type="entry name" value="Probable endonuclease 4"/>
    <property type="match status" value="1"/>
</dbReference>
<comment type="cofactor">
    <cofactor evidence="7">
        <name>Zn(2+)</name>
        <dbReference type="ChEBI" id="CHEBI:29105"/>
    </cofactor>
    <text evidence="7">Binds 3 Zn(2+) ions.</text>
</comment>
<keyword evidence="4 7" id="KW-0378">Hydrolase</keyword>
<dbReference type="PANTHER" id="PTHR21445">
    <property type="entry name" value="ENDONUCLEASE IV ENDODEOXYRIBONUCLEASE IV"/>
    <property type="match status" value="1"/>
</dbReference>
<evidence type="ECO:0000256" key="3">
    <source>
        <dbReference type="ARBA" id="ARBA00022763"/>
    </source>
</evidence>
<dbReference type="PROSITE" id="PS51432">
    <property type="entry name" value="AP_NUCLEASE_F2_4"/>
    <property type="match status" value="1"/>
</dbReference>
<feature type="binding site" evidence="7">
    <location>
        <position position="227"/>
    </location>
    <ligand>
        <name>Zn(2+)</name>
        <dbReference type="ChEBI" id="CHEBI:29105"/>
        <label>3</label>
    </ligand>
</feature>
<feature type="binding site" evidence="7">
    <location>
        <position position="143"/>
    </location>
    <ligand>
        <name>Zn(2+)</name>
        <dbReference type="ChEBI" id="CHEBI:29105"/>
        <label>2</label>
    </ligand>
</feature>
<dbReference type="Pfam" id="PF01261">
    <property type="entry name" value="AP_endonuc_2"/>
    <property type="match status" value="1"/>
</dbReference>
<feature type="binding site" evidence="7">
    <location>
        <position position="180"/>
    </location>
    <ligand>
        <name>Zn(2+)</name>
        <dbReference type="ChEBI" id="CHEBI:29105"/>
        <label>3</label>
    </ligand>
</feature>
<dbReference type="PANTHER" id="PTHR21445:SF0">
    <property type="entry name" value="APURINIC-APYRIMIDINIC ENDONUCLEASE"/>
    <property type="match status" value="1"/>
</dbReference>
<dbReference type="EMBL" id="PDSK01000115">
    <property type="protein sequence ID" value="PIE32355.1"/>
    <property type="molecule type" value="Genomic_DNA"/>
</dbReference>
<dbReference type="GO" id="GO:0008081">
    <property type="term" value="F:phosphoric diester hydrolase activity"/>
    <property type="evidence" value="ECO:0007669"/>
    <property type="project" value="TreeGrafter"/>
</dbReference>
<feature type="binding site" evidence="7">
    <location>
        <position position="66"/>
    </location>
    <ligand>
        <name>Zn(2+)</name>
        <dbReference type="ChEBI" id="CHEBI:29105"/>
        <label>1</label>
    </ligand>
</feature>
<comment type="catalytic activity">
    <reaction evidence="7">
        <text>Endonucleolytic cleavage to 5'-phosphooligonucleotide end-products.</text>
        <dbReference type="EC" id="3.1.21.2"/>
    </reaction>
</comment>
<dbReference type="GO" id="GO:0003677">
    <property type="term" value="F:DNA binding"/>
    <property type="evidence" value="ECO:0007669"/>
    <property type="project" value="InterPro"/>
</dbReference>
<keyword evidence="2 7" id="KW-0479">Metal-binding</keyword>
<evidence type="ECO:0000256" key="5">
    <source>
        <dbReference type="ARBA" id="ARBA00022833"/>
    </source>
</evidence>
<accession>A0A2G6K9P3</accession>
<evidence type="ECO:0000313" key="10">
    <source>
        <dbReference type="Proteomes" id="UP000230821"/>
    </source>
</evidence>
<feature type="binding site" evidence="7">
    <location>
        <position position="229"/>
    </location>
    <ligand>
        <name>Zn(2+)</name>
        <dbReference type="ChEBI" id="CHEBI:29105"/>
        <label>3</label>
    </ligand>
</feature>
<comment type="similarity">
    <text evidence="1 7">Belongs to the AP endonuclease 2 family.</text>
</comment>
<dbReference type="NCBIfam" id="TIGR00587">
    <property type="entry name" value="nfo"/>
    <property type="match status" value="1"/>
</dbReference>
<dbReference type="InterPro" id="IPR018246">
    <property type="entry name" value="AP_endonuc_F2_Zn_BS"/>
</dbReference>
<dbReference type="InterPro" id="IPR036237">
    <property type="entry name" value="Xyl_isomerase-like_sf"/>
</dbReference>
<evidence type="ECO:0000256" key="1">
    <source>
        <dbReference type="ARBA" id="ARBA00005340"/>
    </source>
</evidence>
<dbReference type="GO" id="GO:0003906">
    <property type="term" value="F:DNA-(apurinic or apyrimidinic site) endonuclease activity"/>
    <property type="evidence" value="ECO:0007669"/>
    <property type="project" value="TreeGrafter"/>
</dbReference>
<dbReference type="PROSITE" id="PS00729">
    <property type="entry name" value="AP_NUCLEASE_F2_1"/>
    <property type="match status" value="1"/>
</dbReference>
<dbReference type="AlphaFoldDB" id="A0A2G6K9P3"/>
<feature type="binding site" evidence="7">
    <location>
        <position position="259"/>
    </location>
    <ligand>
        <name>Zn(2+)</name>
        <dbReference type="ChEBI" id="CHEBI:29105"/>
        <label>2</label>
    </ligand>
</feature>
<organism evidence="9 10">
    <name type="scientific">candidate division KSB3 bacterium</name>
    <dbReference type="NCBI Taxonomy" id="2044937"/>
    <lineage>
        <taxon>Bacteria</taxon>
        <taxon>candidate division KSB3</taxon>
    </lineage>
</organism>
<name>A0A2G6K9P3_9BACT</name>
<dbReference type="Gene3D" id="3.20.20.150">
    <property type="entry name" value="Divalent-metal-dependent TIM barrel enzymes"/>
    <property type="match status" value="1"/>
</dbReference>
<feature type="binding site" evidence="7">
    <location>
        <position position="177"/>
    </location>
    <ligand>
        <name>Zn(2+)</name>
        <dbReference type="ChEBI" id="CHEBI:29105"/>
        <label>2</label>
    </ligand>
</feature>
<dbReference type="GO" id="GO:0008833">
    <property type="term" value="F:deoxyribonuclease IV (phage-T4-induced) activity"/>
    <property type="evidence" value="ECO:0007669"/>
    <property type="project" value="UniProtKB-UniRule"/>
</dbReference>
<dbReference type="EC" id="3.1.21.2" evidence="7"/>
<evidence type="ECO:0000256" key="6">
    <source>
        <dbReference type="ARBA" id="ARBA00023204"/>
    </source>
</evidence>
<keyword evidence="7" id="KW-0255">Endonuclease</keyword>
<dbReference type="PROSITE" id="PS00730">
    <property type="entry name" value="AP_NUCLEASE_F2_2"/>
    <property type="match status" value="1"/>
</dbReference>
<reference evidence="9 10" key="1">
    <citation type="submission" date="2017-10" db="EMBL/GenBank/DDBJ databases">
        <title>Novel microbial diversity and functional potential in the marine mammal oral microbiome.</title>
        <authorList>
            <person name="Dudek N.K."/>
            <person name="Sun C.L."/>
            <person name="Burstein D."/>
            <person name="Kantor R.S."/>
            <person name="Aliaga Goltsman D.S."/>
            <person name="Bik E.M."/>
            <person name="Thomas B.C."/>
            <person name="Banfield J.F."/>
            <person name="Relman D.A."/>
        </authorList>
    </citation>
    <scope>NUCLEOTIDE SEQUENCE [LARGE SCALE GENOMIC DNA]</scope>
    <source>
        <strain evidence="9">DOLJORAL78_47_16</strain>
    </source>
</reference>
<dbReference type="GO" id="GO:0008270">
    <property type="term" value="F:zinc ion binding"/>
    <property type="evidence" value="ECO:0007669"/>
    <property type="project" value="UniProtKB-UniRule"/>
</dbReference>
<dbReference type="GO" id="GO:0006284">
    <property type="term" value="P:base-excision repair"/>
    <property type="evidence" value="ECO:0007669"/>
    <property type="project" value="TreeGrafter"/>
</dbReference>
<dbReference type="CDD" id="cd00019">
    <property type="entry name" value="AP2Ec"/>
    <property type="match status" value="1"/>
</dbReference>
<keyword evidence="5 7" id="KW-0862">Zinc</keyword>
<keyword evidence="3 7" id="KW-0227">DNA damage</keyword>
<comment type="function">
    <text evidence="7">Endonuclease IV plays a role in DNA repair. It cleaves phosphodiester bonds at apurinic or apyrimidinic (AP) sites, generating a 3'-hydroxyl group and a 5'-terminal sugar phosphate.</text>
</comment>
<feature type="domain" description="Xylose isomerase-like TIM barrel" evidence="8">
    <location>
        <begin position="22"/>
        <end position="271"/>
    </location>
</feature>
<proteinExistence type="inferred from homology"/>
<feature type="binding site" evidence="7">
    <location>
        <position position="214"/>
    </location>
    <ligand>
        <name>Zn(2+)</name>
        <dbReference type="ChEBI" id="CHEBI:29105"/>
        <label>2</label>
    </ligand>
</feature>
<dbReference type="Proteomes" id="UP000230821">
    <property type="component" value="Unassembled WGS sequence"/>
</dbReference>
<dbReference type="PROSITE" id="PS00731">
    <property type="entry name" value="AP_NUCLEASE_F2_3"/>
    <property type="match status" value="1"/>
</dbReference>
<keyword evidence="7" id="KW-0540">Nuclease</keyword>
<feature type="binding site" evidence="7">
    <location>
        <position position="106"/>
    </location>
    <ligand>
        <name>Zn(2+)</name>
        <dbReference type="ChEBI" id="CHEBI:29105"/>
        <label>1</label>
    </ligand>
</feature>
<evidence type="ECO:0000313" key="9">
    <source>
        <dbReference type="EMBL" id="PIE32355.1"/>
    </source>
</evidence>
<evidence type="ECO:0000259" key="8">
    <source>
        <dbReference type="Pfam" id="PF01261"/>
    </source>
</evidence>
<evidence type="ECO:0000256" key="7">
    <source>
        <dbReference type="HAMAP-Rule" id="MF_00152"/>
    </source>
</evidence>
<feature type="binding site" evidence="7">
    <location>
        <position position="143"/>
    </location>
    <ligand>
        <name>Zn(2+)</name>
        <dbReference type="ChEBI" id="CHEBI:29105"/>
        <label>1</label>
    </ligand>
</feature>